<evidence type="ECO:0000313" key="1">
    <source>
        <dbReference type="EMBL" id="CAB4200093.1"/>
    </source>
</evidence>
<dbReference type="EMBL" id="LR797288">
    <property type="protein sequence ID" value="CAB4200093.1"/>
    <property type="molecule type" value="Genomic_DNA"/>
</dbReference>
<proteinExistence type="predicted"/>
<organism evidence="1">
    <name type="scientific">uncultured Caudovirales phage</name>
    <dbReference type="NCBI Taxonomy" id="2100421"/>
    <lineage>
        <taxon>Viruses</taxon>
        <taxon>Duplodnaviria</taxon>
        <taxon>Heunggongvirae</taxon>
        <taxon>Uroviricota</taxon>
        <taxon>Caudoviricetes</taxon>
        <taxon>Peduoviridae</taxon>
        <taxon>Maltschvirus</taxon>
        <taxon>Maltschvirus maltsch</taxon>
    </lineage>
</organism>
<sequence length="505" mass="55103">MKTPILGSAYVARSVNAADNRMINLYPEVIPEGGKEAGFLQRAPGLRALASVGTGPIRGLWSFGGSLYAVSGTQLYKVNAAYVATLIGSVSGTGPVSMADNGTQLFIACNGPSYIYNATTNVFAQITDPDFPGAVTVGYLDGYFVFTQPNSQLVWVTSLLDGTAIDPLDFASAEGSPDGLVSMIIDHREVWLFGSNSVEVWYDAGAADFPLARVQGAFNEIGCAATYSVAKLDNGLFWLGADARGQGVVYRANGYTGQRISTHAVEWQIQQYSTISDAIAYTYQQDGHAFYVLTFPTANKTWVYDVATQAWHERAGFDSGSFTRHRSNCQAAFNGEIIVGDFETADIYAFDMEVFADGGNVQKWLRSWRAIPTGQNTLKRTVHHSLQLDCETGAFFDPQLNTRLLTEALDFLTAEDGSYLVQEINPLSISGEAQVMLRWSDDGGHTWSNEHWTGTGAYGDYKKRVYWRRLGMTVKLRDRVYEISGTDPVKVMIMGAELSAASTNA</sequence>
<dbReference type="Pfam" id="PF11134">
    <property type="entry name" value="Phage_stabilise"/>
    <property type="match status" value="1"/>
</dbReference>
<reference evidence="1" key="1">
    <citation type="submission" date="2020-05" db="EMBL/GenBank/DDBJ databases">
        <authorList>
            <person name="Chiriac C."/>
            <person name="Salcher M."/>
            <person name="Ghai R."/>
            <person name="Kavagutti S V."/>
        </authorList>
    </citation>
    <scope>NUCLEOTIDE SEQUENCE</scope>
</reference>
<accession>A0A6J5RRW6</accession>
<gene>
    <name evidence="1" type="ORF">UFOVP1355_28</name>
</gene>
<protein>
    <submittedName>
        <fullName evidence="1">Bacteriophage P22, Gp10, DNA-stabilising</fullName>
    </submittedName>
</protein>
<name>A0A6J5RRW6_9CAUD</name>
<dbReference type="InterPro" id="IPR021098">
    <property type="entry name" value="Phage_P22_Gp10"/>
</dbReference>